<name>A0A2T7BE16_9BACT</name>
<dbReference type="Proteomes" id="UP000244450">
    <property type="component" value="Unassembled WGS sequence"/>
</dbReference>
<dbReference type="InterPro" id="IPR058625">
    <property type="entry name" value="MdtA-like_BSH"/>
</dbReference>
<dbReference type="OrthoDB" id="9798190at2"/>
<accession>A0A2T7BE16</accession>
<feature type="domain" description="Multidrug resistance protein MdtA-like barrel-sandwich hybrid" evidence="4">
    <location>
        <begin position="59"/>
        <end position="177"/>
    </location>
</feature>
<sequence>MKHYCLLFLLAIAACHQQRHPVEAGAAPVPVQVTKVQSADQPLVLSLSGNAEAEHTTALGFQVAGRVNTVNVEEGAPVKKGQVLASLDPADYALGVDIAQANVDKVSDEYRRLTIMHNRGSLTDADYQKIVSGLAEVKARYALAAKNLHDTKLYAPANGVIARKSLEPGQVVGQGMPVLFMVNMQPARISLGVPEGELAQVKQGQEVSVYLSALDSTFTGKVAQIGVVADATTRAYAVKVDIPNPHNLIKPGMVAQASLRTQKVVPMQLLPAEALLHDADQSNAYVFVVDPQKHQAFKRTVTVDDLQDNSLRISSGLRNGELVVTGGQQKLNDASPVAIQNTAL</sequence>
<dbReference type="SUPFAM" id="SSF111369">
    <property type="entry name" value="HlyD-like secretion proteins"/>
    <property type="match status" value="1"/>
</dbReference>
<dbReference type="InterPro" id="IPR006143">
    <property type="entry name" value="RND_pump_MFP"/>
</dbReference>
<feature type="domain" description="CusB-like beta-barrel" evidence="5">
    <location>
        <begin position="191"/>
        <end position="262"/>
    </location>
</feature>
<comment type="caution">
    <text evidence="7">The sequence shown here is derived from an EMBL/GenBank/DDBJ whole genome shotgun (WGS) entry which is preliminary data.</text>
</comment>
<dbReference type="NCBIfam" id="TIGR01730">
    <property type="entry name" value="RND_mfp"/>
    <property type="match status" value="1"/>
</dbReference>
<organism evidence="7 8">
    <name type="scientific">Chitinophaga parva</name>
    <dbReference type="NCBI Taxonomy" id="2169414"/>
    <lineage>
        <taxon>Bacteria</taxon>
        <taxon>Pseudomonadati</taxon>
        <taxon>Bacteroidota</taxon>
        <taxon>Chitinophagia</taxon>
        <taxon>Chitinophagales</taxon>
        <taxon>Chitinophagaceae</taxon>
        <taxon>Chitinophaga</taxon>
    </lineage>
</organism>
<evidence type="ECO:0000256" key="1">
    <source>
        <dbReference type="ARBA" id="ARBA00004196"/>
    </source>
</evidence>
<dbReference type="RefSeq" id="WP_108689079.1">
    <property type="nucleotide sequence ID" value="NZ_QCYK01000003.1"/>
</dbReference>
<keyword evidence="8" id="KW-1185">Reference proteome</keyword>
<reference evidence="7 8" key="1">
    <citation type="submission" date="2018-04" db="EMBL/GenBank/DDBJ databases">
        <title>Chitinophaga fuyangensis sp. nov., isolated from soil in a chemical factory.</title>
        <authorList>
            <person name="Chen K."/>
        </authorList>
    </citation>
    <scope>NUCLEOTIDE SEQUENCE [LARGE SCALE GENOMIC DNA]</scope>
    <source>
        <strain evidence="7 8">LY-1</strain>
    </source>
</reference>
<dbReference type="EMBL" id="QCYK01000003">
    <property type="protein sequence ID" value="PUZ23333.1"/>
    <property type="molecule type" value="Genomic_DNA"/>
</dbReference>
<dbReference type="GO" id="GO:1990281">
    <property type="term" value="C:efflux pump complex"/>
    <property type="evidence" value="ECO:0007669"/>
    <property type="project" value="TreeGrafter"/>
</dbReference>
<evidence type="ECO:0000259" key="4">
    <source>
        <dbReference type="Pfam" id="PF25917"/>
    </source>
</evidence>
<proteinExistence type="inferred from homology"/>
<comment type="subcellular location">
    <subcellularLocation>
        <location evidence="1">Cell envelope</location>
    </subcellularLocation>
</comment>
<dbReference type="Gene3D" id="2.40.420.20">
    <property type="match status" value="1"/>
</dbReference>
<dbReference type="InterPro" id="IPR058792">
    <property type="entry name" value="Beta-barrel_RND_2"/>
</dbReference>
<dbReference type="AlphaFoldDB" id="A0A2T7BE16"/>
<comment type="similarity">
    <text evidence="2">Belongs to the membrane fusion protein (MFP) (TC 8.A.1) family.</text>
</comment>
<dbReference type="Pfam" id="PF25967">
    <property type="entry name" value="RND-MFP_C"/>
    <property type="match status" value="1"/>
</dbReference>
<dbReference type="Gene3D" id="2.40.30.170">
    <property type="match status" value="1"/>
</dbReference>
<feature type="domain" description="Multidrug resistance protein MdtA-like C-terminal permuted SH3" evidence="6">
    <location>
        <begin position="270"/>
        <end position="330"/>
    </location>
</feature>
<evidence type="ECO:0000313" key="8">
    <source>
        <dbReference type="Proteomes" id="UP000244450"/>
    </source>
</evidence>
<evidence type="ECO:0000313" key="7">
    <source>
        <dbReference type="EMBL" id="PUZ23333.1"/>
    </source>
</evidence>
<dbReference type="PANTHER" id="PTHR30469">
    <property type="entry name" value="MULTIDRUG RESISTANCE PROTEIN MDTA"/>
    <property type="match status" value="1"/>
</dbReference>
<gene>
    <name evidence="7" type="ORF">DCC81_23390</name>
</gene>
<dbReference type="Pfam" id="PF25917">
    <property type="entry name" value="BSH_RND"/>
    <property type="match status" value="1"/>
</dbReference>
<evidence type="ECO:0000256" key="3">
    <source>
        <dbReference type="ARBA" id="ARBA00022448"/>
    </source>
</evidence>
<dbReference type="Pfam" id="PF25954">
    <property type="entry name" value="Beta-barrel_RND_2"/>
    <property type="match status" value="1"/>
</dbReference>
<evidence type="ECO:0000259" key="5">
    <source>
        <dbReference type="Pfam" id="PF25954"/>
    </source>
</evidence>
<dbReference type="PROSITE" id="PS51257">
    <property type="entry name" value="PROKAR_LIPOPROTEIN"/>
    <property type="match status" value="1"/>
</dbReference>
<dbReference type="GO" id="GO:0015562">
    <property type="term" value="F:efflux transmembrane transporter activity"/>
    <property type="evidence" value="ECO:0007669"/>
    <property type="project" value="TreeGrafter"/>
</dbReference>
<keyword evidence="3" id="KW-0813">Transport</keyword>
<dbReference type="InterPro" id="IPR058627">
    <property type="entry name" value="MdtA-like_C"/>
</dbReference>
<evidence type="ECO:0000259" key="6">
    <source>
        <dbReference type="Pfam" id="PF25967"/>
    </source>
</evidence>
<evidence type="ECO:0000256" key="2">
    <source>
        <dbReference type="ARBA" id="ARBA00009477"/>
    </source>
</evidence>
<protein>
    <submittedName>
        <fullName evidence="7">Efflux RND transporter periplasmic adaptor subunit</fullName>
    </submittedName>
</protein>
<dbReference type="Gene3D" id="2.40.50.100">
    <property type="match status" value="1"/>
</dbReference>